<feature type="compositionally biased region" description="Basic residues" evidence="4">
    <location>
        <begin position="141"/>
        <end position="154"/>
    </location>
</feature>
<evidence type="ECO:0000256" key="3">
    <source>
        <dbReference type="SAM" id="Coils"/>
    </source>
</evidence>
<evidence type="ECO:0000259" key="6">
    <source>
        <dbReference type="Pfam" id="PF10312"/>
    </source>
</evidence>
<feature type="domain" description="Splicing factor cactin central" evidence="6">
    <location>
        <begin position="244"/>
        <end position="432"/>
    </location>
</feature>
<sequence length="735" mass="86737">MGRSGKRKEMSRSRSRERKKQRDKKHKTKSRRSHSDSSSSESSSDDGHRHRHQRHQELHRHSRDRDRSRSRSPSRSRHREKHHKHRRRARSHSRSRSPIRGRRDAGYDEEHREPRQRPLTKEEKKQKKELVKLTETVEQKRSRRLAKKLAKDRKRKEEMGWDEEMMGYTNADNPFGDPNLLDTFVWHKKNETDGLGGLEHEHLKGMMKGKQVENRLELQKVKQRRIEREKEREQREKELEELQRMREAESFKEWEQQEDSFHLHQAKLRSKIRIQDGRAKPIDLLAQYISADPDDDLSVEMQEPYNALRGLTINDLEDLMEDIIVYKELEKDSNLEFWKDMTVIAEDELAKLKKISPEGQDGADRREGINVSVSYEVASVFRGKKHSQLLALKEQIMRRIKSGDTGVDIGYWESLLQQLNAHMARARLKEQHQDKLQRKLNALRQQQGVVSDPRDASSKAAASQDPSQIQLPSDSDGEDHEIRKRIKKEPESAEEAGPSQAESAAPGQSTEAEPESVLTQADLEEECLLEFDKGGYSPKLMDMKALPPETLIFDPEEDKAKLQRIRQQLITTGSVENTVEAEFIKKARAGMDSDEATFAVEVDVQNKPYLWSDKYRPRKPRFFNRVHTGFEWNKYNQTHYDMDNPPPKVVQGYKFNIFYPDLIDKRKTPEYTLTPSPENEDFAVLRFHTGPPYEDIAFKIVNREWEYSHRHGFRCQFNNSIFQLWFRFKRYRYRR</sequence>
<evidence type="ECO:0000256" key="2">
    <source>
        <dbReference type="ARBA" id="ARBA00034534"/>
    </source>
</evidence>
<evidence type="ECO:0000313" key="7">
    <source>
        <dbReference type="EnsemblMetazoa" id="XP_038068849.1"/>
    </source>
</evidence>
<dbReference type="GeneID" id="119738166"/>
<dbReference type="InterPro" id="IPR018816">
    <property type="entry name" value="Cactin_central"/>
</dbReference>
<dbReference type="GO" id="GO:0045292">
    <property type="term" value="P:mRNA cis splicing, via spliceosome"/>
    <property type="evidence" value="ECO:0007669"/>
    <property type="project" value="TreeGrafter"/>
</dbReference>
<feature type="coiled-coil region" evidence="3">
    <location>
        <begin position="216"/>
        <end position="252"/>
    </location>
</feature>
<dbReference type="OrthoDB" id="265955at2759"/>
<evidence type="ECO:0000256" key="4">
    <source>
        <dbReference type="SAM" id="MobiDB-lite"/>
    </source>
</evidence>
<dbReference type="GO" id="GO:0005737">
    <property type="term" value="C:cytoplasm"/>
    <property type="evidence" value="ECO:0007669"/>
    <property type="project" value="TreeGrafter"/>
</dbReference>
<feature type="domain" description="Splicing factor Cactin C-terminal" evidence="5">
    <location>
        <begin position="611"/>
        <end position="735"/>
    </location>
</feature>
<reference evidence="7" key="1">
    <citation type="submission" date="2022-11" db="UniProtKB">
        <authorList>
            <consortium name="EnsemblMetazoa"/>
        </authorList>
    </citation>
    <scope>IDENTIFICATION</scope>
</reference>
<comment type="similarity">
    <text evidence="1">Belongs to the CACTIN family.</text>
</comment>
<keyword evidence="8" id="KW-1185">Reference proteome</keyword>
<feature type="compositionally biased region" description="Basic residues" evidence="4">
    <location>
        <begin position="49"/>
        <end position="62"/>
    </location>
</feature>
<dbReference type="OMA" id="HIDFWND"/>
<feature type="compositionally biased region" description="Basic residues" evidence="4">
    <location>
        <begin position="15"/>
        <end position="32"/>
    </location>
</feature>
<dbReference type="Pfam" id="PF09732">
    <property type="entry name" value="CactinC_cactus"/>
    <property type="match status" value="1"/>
</dbReference>
<dbReference type="InterPro" id="IPR019134">
    <property type="entry name" value="Cactin_C"/>
</dbReference>
<evidence type="ECO:0000313" key="8">
    <source>
        <dbReference type="Proteomes" id="UP000887568"/>
    </source>
</evidence>
<dbReference type="CTD" id="58509"/>
<feature type="compositionally biased region" description="Polar residues" evidence="4">
    <location>
        <begin position="460"/>
        <end position="473"/>
    </location>
</feature>
<dbReference type="PANTHER" id="PTHR21737">
    <property type="entry name" value="POLYGLUTAMINE BINDING PROTEIN 1/MARVEL MEMBRANE-ASSOCIATING DOMAIN CONTAINING 3"/>
    <property type="match status" value="1"/>
</dbReference>
<feature type="compositionally biased region" description="Basic residues" evidence="4">
    <location>
        <begin position="70"/>
        <end position="100"/>
    </location>
</feature>
<dbReference type="SMART" id="SM01050">
    <property type="entry name" value="CactinC_cactus"/>
    <property type="match status" value="1"/>
</dbReference>
<feature type="region of interest" description="Disordered" evidence="4">
    <location>
        <begin position="445"/>
        <end position="518"/>
    </location>
</feature>
<dbReference type="AlphaFoldDB" id="A0A914AZA6"/>
<accession>A0A914AZA6</accession>
<dbReference type="RefSeq" id="XP_038068849.1">
    <property type="nucleotide sequence ID" value="XM_038212921.1"/>
</dbReference>
<dbReference type="PANTHER" id="PTHR21737:SF4">
    <property type="entry name" value="SPLICING FACTOR CACTIN"/>
    <property type="match status" value="1"/>
</dbReference>
<dbReference type="EnsemblMetazoa" id="XM_038212921.1">
    <property type="protein sequence ID" value="XP_038068849.1"/>
    <property type="gene ID" value="LOC119738166"/>
</dbReference>
<keyword evidence="3" id="KW-0175">Coiled coil</keyword>
<dbReference type="Proteomes" id="UP000887568">
    <property type="component" value="Unplaced"/>
</dbReference>
<feature type="compositionally biased region" description="Polar residues" evidence="4">
    <location>
        <begin position="500"/>
        <end position="511"/>
    </location>
</feature>
<protein>
    <recommendedName>
        <fullName evidence="2">Splicing factor Cactin</fullName>
    </recommendedName>
</protein>
<organism evidence="7 8">
    <name type="scientific">Patiria miniata</name>
    <name type="common">Bat star</name>
    <name type="synonym">Asterina miniata</name>
    <dbReference type="NCBI Taxonomy" id="46514"/>
    <lineage>
        <taxon>Eukaryota</taxon>
        <taxon>Metazoa</taxon>
        <taxon>Echinodermata</taxon>
        <taxon>Eleutherozoa</taxon>
        <taxon>Asterozoa</taxon>
        <taxon>Asteroidea</taxon>
        <taxon>Valvatacea</taxon>
        <taxon>Valvatida</taxon>
        <taxon>Asterinidae</taxon>
        <taxon>Patiria</taxon>
    </lineage>
</organism>
<feature type="compositionally biased region" description="Basic and acidic residues" evidence="4">
    <location>
        <begin position="101"/>
        <end position="140"/>
    </location>
</feature>
<dbReference type="Pfam" id="PF10312">
    <property type="entry name" value="Cactin_mid"/>
    <property type="match status" value="1"/>
</dbReference>
<name>A0A914AZA6_PATMI</name>
<feature type="region of interest" description="Disordered" evidence="4">
    <location>
        <begin position="1"/>
        <end position="157"/>
    </location>
</feature>
<proteinExistence type="inferred from homology"/>
<evidence type="ECO:0000256" key="1">
    <source>
        <dbReference type="ARBA" id="ARBA00006895"/>
    </source>
</evidence>
<dbReference type="GO" id="GO:0005681">
    <property type="term" value="C:spliceosomal complex"/>
    <property type="evidence" value="ECO:0007669"/>
    <property type="project" value="TreeGrafter"/>
</dbReference>
<evidence type="ECO:0000259" key="5">
    <source>
        <dbReference type="Pfam" id="PF09732"/>
    </source>
</evidence>